<feature type="transmembrane region" description="Helical" evidence="7">
    <location>
        <begin position="188"/>
        <end position="213"/>
    </location>
</feature>
<feature type="transmembrane region" description="Helical" evidence="7">
    <location>
        <begin position="105"/>
        <end position="127"/>
    </location>
</feature>
<comment type="subcellular location">
    <subcellularLocation>
        <location evidence="1">Membrane</location>
        <topology evidence="1">Multi-pass membrane protein</topology>
    </subcellularLocation>
</comment>
<evidence type="ECO:0000256" key="2">
    <source>
        <dbReference type="ARBA" id="ARBA00022692"/>
    </source>
</evidence>
<name>A0A6A7AH31_9PLEO</name>
<feature type="compositionally biased region" description="Polar residues" evidence="6">
    <location>
        <begin position="379"/>
        <end position="392"/>
    </location>
</feature>
<feature type="transmembrane region" description="Helical" evidence="7">
    <location>
        <begin position="139"/>
        <end position="160"/>
    </location>
</feature>
<organism evidence="9 10">
    <name type="scientific">Ophiobolus disseminans</name>
    <dbReference type="NCBI Taxonomy" id="1469910"/>
    <lineage>
        <taxon>Eukaryota</taxon>
        <taxon>Fungi</taxon>
        <taxon>Dikarya</taxon>
        <taxon>Ascomycota</taxon>
        <taxon>Pezizomycotina</taxon>
        <taxon>Dothideomycetes</taxon>
        <taxon>Pleosporomycetidae</taxon>
        <taxon>Pleosporales</taxon>
        <taxon>Pleosporineae</taxon>
        <taxon>Phaeosphaeriaceae</taxon>
        <taxon>Ophiobolus</taxon>
    </lineage>
</organism>
<comment type="similarity">
    <text evidence="5">Belongs to the SAT4 family.</text>
</comment>
<accession>A0A6A7AH31</accession>
<protein>
    <recommendedName>
        <fullName evidence="8">Rhodopsin domain-containing protein</fullName>
    </recommendedName>
</protein>
<evidence type="ECO:0000313" key="9">
    <source>
        <dbReference type="EMBL" id="KAF2832610.1"/>
    </source>
</evidence>
<evidence type="ECO:0000256" key="7">
    <source>
        <dbReference type="SAM" id="Phobius"/>
    </source>
</evidence>
<evidence type="ECO:0000256" key="4">
    <source>
        <dbReference type="ARBA" id="ARBA00023136"/>
    </source>
</evidence>
<dbReference type="InterPro" id="IPR052337">
    <property type="entry name" value="SAT4-like"/>
</dbReference>
<dbReference type="InterPro" id="IPR049326">
    <property type="entry name" value="Rhodopsin_dom_fungi"/>
</dbReference>
<dbReference type="Proteomes" id="UP000799424">
    <property type="component" value="Unassembled WGS sequence"/>
</dbReference>
<dbReference type="EMBL" id="MU006217">
    <property type="protein sequence ID" value="KAF2832610.1"/>
    <property type="molecule type" value="Genomic_DNA"/>
</dbReference>
<proteinExistence type="inferred from homology"/>
<evidence type="ECO:0000259" key="8">
    <source>
        <dbReference type="Pfam" id="PF20684"/>
    </source>
</evidence>
<feature type="domain" description="Rhodopsin" evidence="8">
    <location>
        <begin position="33"/>
        <end position="289"/>
    </location>
</feature>
<feature type="region of interest" description="Disordered" evidence="6">
    <location>
        <begin position="379"/>
        <end position="401"/>
    </location>
</feature>
<keyword evidence="10" id="KW-1185">Reference proteome</keyword>
<dbReference type="GO" id="GO:0016020">
    <property type="term" value="C:membrane"/>
    <property type="evidence" value="ECO:0007669"/>
    <property type="project" value="UniProtKB-SubCell"/>
</dbReference>
<evidence type="ECO:0000256" key="6">
    <source>
        <dbReference type="SAM" id="MobiDB-lite"/>
    </source>
</evidence>
<reference evidence="9" key="1">
    <citation type="journal article" date="2020" name="Stud. Mycol.">
        <title>101 Dothideomycetes genomes: a test case for predicting lifestyles and emergence of pathogens.</title>
        <authorList>
            <person name="Haridas S."/>
            <person name="Albert R."/>
            <person name="Binder M."/>
            <person name="Bloem J."/>
            <person name="Labutti K."/>
            <person name="Salamov A."/>
            <person name="Andreopoulos B."/>
            <person name="Baker S."/>
            <person name="Barry K."/>
            <person name="Bills G."/>
            <person name="Bluhm B."/>
            <person name="Cannon C."/>
            <person name="Castanera R."/>
            <person name="Culley D."/>
            <person name="Daum C."/>
            <person name="Ezra D."/>
            <person name="Gonzalez J."/>
            <person name="Henrissat B."/>
            <person name="Kuo A."/>
            <person name="Liang C."/>
            <person name="Lipzen A."/>
            <person name="Lutzoni F."/>
            <person name="Magnuson J."/>
            <person name="Mondo S."/>
            <person name="Nolan M."/>
            <person name="Ohm R."/>
            <person name="Pangilinan J."/>
            <person name="Park H.-J."/>
            <person name="Ramirez L."/>
            <person name="Alfaro M."/>
            <person name="Sun H."/>
            <person name="Tritt A."/>
            <person name="Yoshinaga Y."/>
            <person name="Zwiers L.-H."/>
            <person name="Turgeon B."/>
            <person name="Goodwin S."/>
            <person name="Spatafora J."/>
            <person name="Crous P."/>
            <person name="Grigoriev I."/>
        </authorList>
    </citation>
    <scope>NUCLEOTIDE SEQUENCE</scope>
    <source>
        <strain evidence="9">CBS 113818</strain>
    </source>
</reference>
<evidence type="ECO:0000256" key="1">
    <source>
        <dbReference type="ARBA" id="ARBA00004141"/>
    </source>
</evidence>
<keyword evidence="2 7" id="KW-0812">Transmembrane</keyword>
<evidence type="ECO:0000313" key="10">
    <source>
        <dbReference type="Proteomes" id="UP000799424"/>
    </source>
</evidence>
<keyword evidence="4 7" id="KW-0472">Membrane</keyword>
<evidence type="ECO:0000256" key="3">
    <source>
        <dbReference type="ARBA" id="ARBA00022989"/>
    </source>
</evidence>
<dbReference type="PANTHER" id="PTHR33048">
    <property type="entry name" value="PTH11-LIKE INTEGRAL MEMBRANE PROTEIN (AFU_ORTHOLOGUE AFUA_5G11245)"/>
    <property type="match status" value="1"/>
</dbReference>
<dbReference type="PANTHER" id="PTHR33048:SF123">
    <property type="entry name" value="INTEGRAL MEMBRANE PROTEIN"/>
    <property type="match status" value="1"/>
</dbReference>
<dbReference type="AlphaFoldDB" id="A0A6A7AH31"/>
<keyword evidence="3 7" id="KW-1133">Transmembrane helix</keyword>
<feature type="transmembrane region" description="Helical" evidence="7">
    <location>
        <begin position="47"/>
        <end position="69"/>
    </location>
</feature>
<sequence>MTIQMSLPYDLRPVLQYTAFTLTSVSTLVVATRFYCRIWIVGRLKVYDYMALFALLSTWGLCVCNYYQVIYGTGYLKPPDFFDHISKEEQEKYKLYRIIGSAVSWYAYHIGYLFTLALIKLSILVFYLSFATQRTFRILVHLSIVIVAAASVAMILVNALQCPKNPKIALTAAILEDKGRQHCLDLRIVFYLQAGFNMVSDLFILVLPLPLFFRLRMHTAKRLSLLAVFCAGLLVPIASGIRFWSLNIWANSRWDYSRYTGGYIILWSQVEINTAIICASLPSLQPLFKQVFHKLPSLRKSRAPYYYYGGGQNSMALSPGAGALRAHRVEHDSIMDLERPAPTYEPKKQMQEGCENNIVVLQHLANDEAVRDRVRAFSNHTSSVHSQPTSPTFPADIFTNR</sequence>
<dbReference type="OrthoDB" id="3934549at2759"/>
<gene>
    <name evidence="9" type="ORF">CC86DRAFT_401372</name>
</gene>
<evidence type="ECO:0000256" key="5">
    <source>
        <dbReference type="ARBA" id="ARBA00038359"/>
    </source>
</evidence>
<feature type="transmembrane region" description="Helical" evidence="7">
    <location>
        <begin position="14"/>
        <end position="35"/>
    </location>
</feature>
<dbReference type="Pfam" id="PF20684">
    <property type="entry name" value="Fung_rhodopsin"/>
    <property type="match status" value="1"/>
</dbReference>
<feature type="transmembrane region" description="Helical" evidence="7">
    <location>
        <begin position="225"/>
        <end position="244"/>
    </location>
</feature>